<dbReference type="Pfam" id="PF04972">
    <property type="entry name" value="BON"/>
    <property type="match status" value="1"/>
</dbReference>
<dbReference type="Proteomes" id="UP000007844">
    <property type="component" value="Chromosome"/>
</dbReference>
<evidence type="ECO:0000256" key="8">
    <source>
        <dbReference type="SAM" id="Phobius"/>
    </source>
</evidence>
<organism evidence="10 11">
    <name type="scientific">Desulfocurvibacter africanus subsp. africanus str. Walvis Bay</name>
    <dbReference type="NCBI Taxonomy" id="690850"/>
    <lineage>
        <taxon>Bacteria</taxon>
        <taxon>Pseudomonadati</taxon>
        <taxon>Thermodesulfobacteriota</taxon>
        <taxon>Desulfovibrionia</taxon>
        <taxon>Desulfovibrionales</taxon>
        <taxon>Desulfovibrionaceae</taxon>
        <taxon>Desulfocurvibacter</taxon>
    </lineage>
</organism>
<keyword evidence="4 8" id="KW-0812">Transmembrane</keyword>
<evidence type="ECO:0000313" key="11">
    <source>
        <dbReference type="Proteomes" id="UP000007844"/>
    </source>
</evidence>
<sequence>MPRMIHMRRAFPALRPSRKGFAHYLPDGCSPDAPKRPDRSRRISYPRWLQRHAAALCVLLALLTWGATAWGQVTVQAPRDVAEIARPIPLESAPDDRLETRIRQTFSHIEAFRGIQVDVTDGVVRLSGAAERASAAQRAEELASRFEGVAHVVNDVQAQAELERRLAPALRRLGELWDSLLASLPILGVALAVLLAFAVLSRLLLRWDWLWERMGAGLLLRNILRNLTATLVIIAGVLLALQLLDLTALVGAVIGAAGLFGLALGFAFRDVAENYLSGMLLGLRSPFGIGDYVAVGDLEGSVLRLTSRELILITLDGNHVRIPNAEVFKSTIINYMRNPLRRFGIEVGVGTGEDLRRVQELGCAALAAMKGVMEDPPPVMFVESLGEYNVIVRFHGWVDQRRYDFLKVRSEAKRILKAALDEEGVAMPMPMRDILVRRPEQAEAEAVTPPPTKPVAKPSGKPPVKDEARKADVSREEHIDKQIRDELATSSEENLLQGQKEVGKKHSS</sequence>
<dbReference type="STRING" id="690850.Desaf_1656"/>
<gene>
    <name evidence="10" type="ORF">Desaf_1656</name>
</gene>
<dbReference type="InterPro" id="IPR006686">
    <property type="entry name" value="MscS_channel_CS"/>
</dbReference>
<dbReference type="PROSITE" id="PS01246">
    <property type="entry name" value="UPF0003"/>
    <property type="match status" value="1"/>
</dbReference>
<accession>F3Z1G1</accession>
<dbReference type="SUPFAM" id="SSF50182">
    <property type="entry name" value="Sm-like ribonucleoproteins"/>
    <property type="match status" value="1"/>
</dbReference>
<dbReference type="AlphaFoldDB" id="F3Z1G1"/>
<evidence type="ECO:0000256" key="6">
    <source>
        <dbReference type="ARBA" id="ARBA00023136"/>
    </source>
</evidence>
<dbReference type="InterPro" id="IPR045275">
    <property type="entry name" value="MscS_archaea/bacteria_type"/>
</dbReference>
<keyword evidence="11" id="KW-1185">Reference proteome</keyword>
<feature type="transmembrane region" description="Helical" evidence="8">
    <location>
        <begin position="250"/>
        <end position="268"/>
    </location>
</feature>
<dbReference type="KEGG" id="daf:Desaf_1656"/>
<dbReference type="EMBL" id="CP003221">
    <property type="protein sequence ID" value="EGJ49992.1"/>
    <property type="molecule type" value="Genomic_DNA"/>
</dbReference>
<dbReference type="PANTHER" id="PTHR30221:SF1">
    <property type="entry name" value="SMALL-CONDUCTANCE MECHANOSENSITIVE CHANNEL"/>
    <property type="match status" value="1"/>
</dbReference>
<evidence type="ECO:0000256" key="1">
    <source>
        <dbReference type="ARBA" id="ARBA00004651"/>
    </source>
</evidence>
<comment type="similarity">
    <text evidence="2">Belongs to the MscS (TC 1.A.23) family.</text>
</comment>
<dbReference type="Gene3D" id="2.30.30.60">
    <property type="match status" value="1"/>
</dbReference>
<dbReference type="Gene3D" id="3.30.1340.30">
    <property type="match status" value="1"/>
</dbReference>
<dbReference type="HOGENOM" id="CLU_037945_7_0_7"/>
<dbReference type="SUPFAM" id="SSF82689">
    <property type="entry name" value="Mechanosensitive channel protein MscS (YggB), C-terminal domain"/>
    <property type="match status" value="1"/>
</dbReference>
<dbReference type="PROSITE" id="PS50914">
    <property type="entry name" value="BON"/>
    <property type="match status" value="1"/>
</dbReference>
<dbReference type="InterPro" id="IPR023408">
    <property type="entry name" value="MscS_beta-dom_sf"/>
</dbReference>
<dbReference type="InterPro" id="IPR011066">
    <property type="entry name" value="MscS_channel_C_sf"/>
</dbReference>
<dbReference type="Pfam" id="PF21082">
    <property type="entry name" value="MS_channel_3rd"/>
    <property type="match status" value="1"/>
</dbReference>
<evidence type="ECO:0000313" key="10">
    <source>
        <dbReference type="EMBL" id="EGJ49992.1"/>
    </source>
</evidence>
<feature type="compositionally biased region" description="Basic and acidic residues" evidence="7">
    <location>
        <begin position="463"/>
        <end position="487"/>
    </location>
</feature>
<dbReference type="GO" id="GO:0005886">
    <property type="term" value="C:plasma membrane"/>
    <property type="evidence" value="ECO:0007669"/>
    <property type="project" value="UniProtKB-SubCell"/>
</dbReference>
<dbReference type="eggNOG" id="COG0668">
    <property type="taxonomic scope" value="Bacteria"/>
</dbReference>
<comment type="subcellular location">
    <subcellularLocation>
        <location evidence="1">Cell membrane</location>
        <topology evidence="1">Multi-pass membrane protein</topology>
    </subcellularLocation>
</comment>
<dbReference type="InterPro" id="IPR006685">
    <property type="entry name" value="MscS_channel_2nd"/>
</dbReference>
<proteinExistence type="inferred from homology"/>
<dbReference type="Gene3D" id="3.30.70.100">
    <property type="match status" value="1"/>
</dbReference>
<evidence type="ECO:0000256" key="2">
    <source>
        <dbReference type="ARBA" id="ARBA00008017"/>
    </source>
</evidence>
<dbReference type="Pfam" id="PF00924">
    <property type="entry name" value="MS_channel_2nd"/>
    <property type="match status" value="1"/>
</dbReference>
<keyword evidence="3" id="KW-1003">Cell membrane</keyword>
<evidence type="ECO:0000256" key="7">
    <source>
        <dbReference type="SAM" id="MobiDB-lite"/>
    </source>
</evidence>
<evidence type="ECO:0000256" key="3">
    <source>
        <dbReference type="ARBA" id="ARBA00022475"/>
    </source>
</evidence>
<protein>
    <submittedName>
        <fullName evidence="10">MscS Mechanosensitive ion channel</fullName>
    </submittedName>
</protein>
<dbReference type="InterPro" id="IPR007055">
    <property type="entry name" value="BON_dom"/>
</dbReference>
<evidence type="ECO:0000259" key="9">
    <source>
        <dbReference type="PROSITE" id="PS50914"/>
    </source>
</evidence>
<evidence type="ECO:0000256" key="5">
    <source>
        <dbReference type="ARBA" id="ARBA00022989"/>
    </source>
</evidence>
<dbReference type="InterPro" id="IPR049278">
    <property type="entry name" value="MS_channel_C"/>
</dbReference>
<evidence type="ECO:0000256" key="4">
    <source>
        <dbReference type="ARBA" id="ARBA00022692"/>
    </source>
</evidence>
<feature type="transmembrane region" description="Helical" evidence="8">
    <location>
        <begin position="226"/>
        <end position="244"/>
    </location>
</feature>
<feature type="compositionally biased region" description="Polar residues" evidence="7">
    <location>
        <begin position="488"/>
        <end position="497"/>
    </location>
</feature>
<feature type="region of interest" description="Disordered" evidence="7">
    <location>
        <begin position="440"/>
        <end position="508"/>
    </location>
</feature>
<feature type="domain" description="BON" evidence="9">
    <location>
        <begin position="94"/>
        <end position="160"/>
    </location>
</feature>
<reference evidence="10 11" key="1">
    <citation type="journal article" date="2011" name="J. Bacteriol.">
        <title>Genome sequence of the mercury-methylating and pleomorphic Desulfovibrio africanus Strain Walvis Bay.</title>
        <authorList>
            <person name="Brown S.D."/>
            <person name="Wall J.D."/>
            <person name="Kucken A.M."/>
            <person name="Gilmour C.C."/>
            <person name="Podar M."/>
            <person name="Brandt C.C."/>
            <person name="Teshima H."/>
            <person name="Detter J.C."/>
            <person name="Han C.S."/>
            <person name="Land M.L."/>
            <person name="Lucas S."/>
            <person name="Han J."/>
            <person name="Pennacchio L."/>
            <person name="Nolan M."/>
            <person name="Pitluck S."/>
            <person name="Woyke T."/>
            <person name="Goodwin L."/>
            <person name="Palumbo A.V."/>
            <person name="Elias D.A."/>
        </authorList>
    </citation>
    <scope>NUCLEOTIDE SEQUENCE [LARGE SCALE GENOMIC DNA]</scope>
    <source>
        <strain evidence="10 11">Walvis Bay</strain>
    </source>
</reference>
<dbReference type="Gene3D" id="1.10.287.1260">
    <property type="match status" value="1"/>
</dbReference>
<feature type="transmembrane region" description="Helical" evidence="8">
    <location>
        <begin position="180"/>
        <end position="205"/>
    </location>
</feature>
<dbReference type="InterPro" id="IPR010920">
    <property type="entry name" value="LSM_dom_sf"/>
</dbReference>
<dbReference type="GO" id="GO:0008381">
    <property type="term" value="F:mechanosensitive monoatomic ion channel activity"/>
    <property type="evidence" value="ECO:0007669"/>
    <property type="project" value="InterPro"/>
</dbReference>
<dbReference type="PANTHER" id="PTHR30221">
    <property type="entry name" value="SMALL-CONDUCTANCE MECHANOSENSITIVE CHANNEL"/>
    <property type="match status" value="1"/>
</dbReference>
<name>F3Z1G1_DESAF</name>
<keyword evidence="6 8" id="KW-0472">Membrane</keyword>
<keyword evidence="5 8" id="KW-1133">Transmembrane helix</keyword>